<dbReference type="SUPFAM" id="SSF54593">
    <property type="entry name" value="Glyoxalase/Bleomycin resistance protein/Dihydroxybiphenyl dioxygenase"/>
    <property type="match status" value="1"/>
</dbReference>
<dbReference type="RefSeq" id="WP_171158142.1">
    <property type="nucleotide sequence ID" value="NZ_JABENB010000003.1"/>
</dbReference>
<dbReference type="InterPro" id="IPR029068">
    <property type="entry name" value="Glyas_Bleomycin-R_OHBP_Dase"/>
</dbReference>
<evidence type="ECO:0000259" key="1">
    <source>
        <dbReference type="Pfam" id="PF06983"/>
    </source>
</evidence>
<dbReference type="PIRSF" id="PIRSF021700">
    <property type="entry name" value="3_dmu_93_MTrfase"/>
    <property type="match status" value="1"/>
</dbReference>
<name>A0A849AL92_9MICO</name>
<reference evidence="2 3" key="1">
    <citation type="submission" date="2020-05" db="EMBL/GenBank/DDBJ databases">
        <title>Flexivirga sp. ID2601S isolated from air conditioner.</title>
        <authorList>
            <person name="Kim D.H."/>
        </authorList>
    </citation>
    <scope>NUCLEOTIDE SEQUENCE [LARGE SCALE GENOMIC DNA]</scope>
    <source>
        <strain evidence="2 3">ID2601S</strain>
    </source>
</reference>
<dbReference type="InterPro" id="IPR028973">
    <property type="entry name" value="PhnB-like"/>
</dbReference>
<protein>
    <submittedName>
        <fullName evidence="2">VOC family protein</fullName>
    </submittedName>
</protein>
<dbReference type="Proteomes" id="UP000557772">
    <property type="component" value="Unassembled WGS sequence"/>
</dbReference>
<evidence type="ECO:0000313" key="3">
    <source>
        <dbReference type="Proteomes" id="UP000557772"/>
    </source>
</evidence>
<dbReference type="InterPro" id="IPR009725">
    <property type="entry name" value="3_dmu_93_MTrfase"/>
</dbReference>
<gene>
    <name evidence="2" type="ORF">HJ588_17815</name>
</gene>
<dbReference type="AlphaFoldDB" id="A0A849AL92"/>
<accession>A0A849AL92</accession>
<keyword evidence="3" id="KW-1185">Reference proteome</keyword>
<dbReference type="PANTHER" id="PTHR33990:SF2">
    <property type="entry name" value="PHNB-LIKE DOMAIN-CONTAINING PROTEIN"/>
    <property type="match status" value="1"/>
</dbReference>
<dbReference type="PANTHER" id="PTHR33990">
    <property type="entry name" value="PROTEIN YJDN-RELATED"/>
    <property type="match status" value="1"/>
</dbReference>
<proteinExistence type="predicted"/>
<feature type="domain" description="PhnB-like" evidence="1">
    <location>
        <begin position="6"/>
        <end position="108"/>
    </location>
</feature>
<organism evidence="2 3">
    <name type="scientific">Flexivirga aerilata</name>
    <dbReference type="NCBI Taxonomy" id="1656889"/>
    <lineage>
        <taxon>Bacteria</taxon>
        <taxon>Bacillati</taxon>
        <taxon>Actinomycetota</taxon>
        <taxon>Actinomycetes</taxon>
        <taxon>Micrococcales</taxon>
        <taxon>Dermacoccaceae</taxon>
        <taxon>Flexivirga</taxon>
    </lineage>
</organism>
<dbReference type="EMBL" id="JABENB010000003">
    <property type="protein sequence ID" value="NNG41119.1"/>
    <property type="molecule type" value="Genomic_DNA"/>
</dbReference>
<dbReference type="CDD" id="cd06588">
    <property type="entry name" value="PhnB_like"/>
    <property type="match status" value="1"/>
</dbReference>
<dbReference type="Gene3D" id="3.10.180.10">
    <property type="entry name" value="2,3-Dihydroxybiphenyl 1,2-Dioxygenase, domain 1"/>
    <property type="match status" value="1"/>
</dbReference>
<comment type="caution">
    <text evidence="2">The sequence shown here is derived from an EMBL/GenBank/DDBJ whole genome shotgun (WGS) entry which is preliminary data.</text>
</comment>
<dbReference type="Pfam" id="PF06983">
    <property type="entry name" value="3-dmu-9_3-mt"/>
    <property type="match status" value="1"/>
</dbReference>
<evidence type="ECO:0000313" key="2">
    <source>
        <dbReference type="EMBL" id="NNG41119.1"/>
    </source>
</evidence>
<sequence length="150" mass="16505">MDANTLTTCLWFDDDAQAAAEFYTGLFPNSKIGQSSPMTVEFTVMGQPFLGLNGGPMHARKFNESISFQVPCADQQEVDRLWAALGDGGTESNCAWVQDRFGVWWQVIPTRLPELLADPDPARAERALQAMYQMRKIDVAALEAAADATT</sequence>